<evidence type="ECO:0000256" key="1">
    <source>
        <dbReference type="SAM" id="MobiDB-lite"/>
    </source>
</evidence>
<keyword evidence="2" id="KW-0732">Signal</keyword>
<organism evidence="3 4">
    <name type="scientific">Arcanobacterium canis</name>
    <dbReference type="NCBI Taxonomy" id="999183"/>
    <lineage>
        <taxon>Bacteria</taxon>
        <taxon>Bacillati</taxon>
        <taxon>Actinomycetota</taxon>
        <taxon>Actinomycetes</taxon>
        <taxon>Actinomycetales</taxon>
        <taxon>Actinomycetaceae</taxon>
        <taxon>Arcanobacterium</taxon>
    </lineage>
</organism>
<feature type="signal peptide" evidence="2">
    <location>
        <begin position="1"/>
        <end position="23"/>
    </location>
</feature>
<feature type="region of interest" description="Disordered" evidence="1">
    <location>
        <begin position="112"/>
        <end position="131"/>
    </location>
</feature>
<evidence type="ECO:0000313" key="4">
    <source>
        <dbReference type="Proteomes" id="UP001215216"/>
    </source>
</evidence>
<name>A0ABY8G0G5_9ACTO</name>
<reference evidence="3 4" key="1">
    <citation type="submission" date="2023-03" db="EMBL/GenBank/DDBJ databases">
        <title>Complete genome of Arcanobacterium canis strain DSM 25104 isolated in 2010 from a canine otitis externa in Germany.</title>
        <authorList>
            <person name="Borowiak M."/>
            <person name="Kreitlow A."/>
            <person name="Malorny B."/>
            <person name="Laemmler C."/>
            <person name="Prenger-Berninghoff E."/>
            <person name="Ploetz M."/>
            <person name="Abdulmawjood A."/>
        </authorList>
    </citation>
    <scope>NUCLEOTIDE SEQUENCE [LARGE SCALE GENOMIC DNA]</scope>
    <source>
        <strain evidence="3 4">DSM 25104</strain>
    </source>
</reference>
<dbReference type="Proteomes" id="UP001215216">
    <property type="component" value="Chromosome"/>
</dbReference>
<feature type="chain" id="PRO_5045505253" description="Lipoprotein" evidence="2">
    <location>
        <begin position="24"/>
        <end position="131"/>
    </location>
</feature>
<dbReference type="EMBL" id="CP121208">
    <property type="protein sequence ID" value="WFM83495.1"/>
    <property type="molecule type" value="Genomic_DNA"/>
</dbReference>
<feature type="compositionally biased region" description="Polar residues" evidence="1">
    <location>
        <begin position="119"/>
        <end position="131"/>
    </location>
</feature>
<keyword evidence="4" id="KW-1185">Reference proteome</keyword>
<sequence>MKIRTLIATAAATLVAFSLTSCGSNSSDRPSKDAVVSAMVSSQDQVKKIEAQLGKGKARELAQCIMDASYDKLSTDTLKTLTQTKGNVPNKDEDVKLMMTSAKECVVTLAPDKVKAPKQTPSTPASPTETK</sequence>
<accession>A0ABY8G0G5</accession>
<protein>
    <recommendedName>
        <fullName evidence="5">Lipoprotein</fullName>
    </recommendedName>
</protein>
<evidence type="ECO:0000256" key="2">
    <source>
        <dbReference type="SAM" id="SignalP"/>
    </source>
</evidence>
<dbReference type="PROSITE" id="PS51257">
    <property type="entry name" value="PROKAR_LIPOPROTEIN"/>
    <property type="match status" value="1"/>
</dbReference>
<evidence type="ECO:0008006" key="5">
    <source>
        <dbReference type="Google" id="ProtNLM"/>
    </source>
</evidence>
<evidence type="ECO:0000313" key="3">
    <source>
        <dbReference type="EMBL" id="WFM83495.1"/>
    </source>
</evidence>
<gene>
    <name evidence="3" type="ORF">P7079_00500</name>
</gene>
<proteinExistence type="predicted"/>
<dbReference type="RefSeq" id="WP_278012890.1">
    <property type="nucleotide sequence ID" value="NZ_CP121208.1"/>
</dbReference>